<dbReference type="Pfam" id="PF18335">
    <property type="entry name" value="SH3_13"/>
    <property type="match status" value="1"/>
</dbReference>
<dbReference type="InterPro" id="IPR041451">
    <property type="entry name" value="RecD2_SH13"/>
</dbReference>
<dbReference type="GO" id="GO:0017116">
    <property type="term" value="F:single-stranded DNA helicase activity"/>
    <property type="evidence" value="ECO:0007669"/>
    <property type="project" value="TreeGrafter"/>
</dbReference>
<dbReference type="NCBIfam" id="TIGR01448">
    <property type="entry name" value="recD_rel"/>
    <property type="match status" value="1"/>
</dbReference>
<dbReference type="Proteomes" id="UP000241986">
    <property type="component" value="Unassembled WGS sequence"/>
</dbReference>
<dbReference type="GO" id="GO:0003677">
    <property type="term" value="F:DNA binding"/>
    <property type="evidence" value="ECO:0007669"/>
    <property type="project" value="InterPro"/>
</dbReference>
<dbReference type="SUPFAM" id="SSF52540">
    <property type="entry name" value="P-loop containing nucleoside triphosphate hydrolases"/>
    <property type="match status" value="2"/>
</dbReference>
<feature type="domain" description="ATP-dependent RecD2 DNA helicase-like helix-hairpin-helix" evidence="5">
    <location>
        <begin position="154"/>
        <end position="237"/>
    </location>
</feature>
<dbReference type="Pfam" id="PF13538">
    <property type="entry name" value="UvrD_C_2"/>
    <property type="match status" value="1"/>
</dbReference>
<dbReference type="InterPro" id="IPR027785">
    <property type="entry name" value="UvrD-like_helicase_C"/>
</dbReference>
<dbReference type="Pfam" id="PF23139">
    <property type="entry name" value="OB_YrrC"/>
    <property type="match status" value="1"/>
</dbReference>
<keyword evidence="2" id="KW-0067">ATP-binding</keyword>
<dbReference type="Pfam" id="PF14490">
    <property type="entry name" value="HHH_RecD2"/>
    <property type="match status" value="1"/>
</dbReference>
<feature type="domain" description="UvrD-like helicase C-terminal" evidence="4">
    <location>
        <begin position="646"/>
        <end position="693"/>
    </location>
</feature>
<dbReference type="PANTHER" id="PTHR43788">
    <property type="entry name" value="DNA2/NAM7 HELICASE FAMILY MEMBER"/>
    <property type="match status" value="1"/>
</dbReference>
<dbReference type="EMBL" id="PZKL01000037">
    <property type="protein sequence ID" value="PTH80173.1"/>
    <property type="molecule type" value="Genomic_DNA"/>
</dbReference>
<dbReference type="AlphaFoldDB" id="A0A2T4N033"/>
<evidence type="ECO:0000259" key="7">
    <source>
        <dbReference type="Pfam" id="PF23139"/>
    </source>
</evidence>
<evidence type="ECO:0000259" key="4">
    <source>
        <dbReference type="Pfam" id="PF13538"/>
    </source>
</evidence>
<proteinExistence type="predicted"/>
<dbReference type="Gene3D" id="3.40.50.300">
    <property type="entry name" value="P-loop containing nucleotide triphosphate hydrolases"/>
    <property type="match status" value="2"/>
</dbReference>
<dbReference type="GO" id="GO:0009338">
    <property type="term" value="C:exodeoxyribonuclease V complex"/>
    <property type="evidence" value="ECO:0007669"/>
    <property type="project" value="TreeGrafter"/>
</dbReference>
<evidence type="ECO:0000256" key="2">
    <source>
        <dbReference type="ARBA" id="ARBA00022840"/>
    </source>
</evidence>
<dbReference type="CDD" id="cd17933">
    <property type="entry name" value="DEXSc_RecD-like"/>
    <property type="match status" value="1"/>
</dbReference>
<organism evidence="8 9">
    <name type="scientific">Aeromonas veronii</name>
    <dbReference type="NCBI Taxonomy" id="654"/>
    <lineage>
        <taxon>Bacteria</taxon>
        <taxon>Pseudomonadati</taxon>
        <taxon>Pseudomonadota</taxon>
        <taxon>Gammaproteobacteria</taxon>
        <taxon>Aeromonadales</taxon>
        <taxon>Aeromonadaceae</taxon>
        <taxon>Aeromonas</taxon>
    </lineage>
</organism>
<dbReference type="CDD" id="cd18809">
    <property type="entry name" value="SF1_C_RecD"/>
    <property type="match status" value="1"/>
</dbReference>
<comment type="caution">
    <text evidence="8">The sequence shown here is derived from an EMBL/GenBank/DDBJ whole genome shotgun (WGS) entry which is preliminary data.</text>
</comment>
<evidence type="ECO:0000313" key="8">
    <source>
        <dbReference type="EMBL" id="PTH80173.1"/>
    </source>
</evidence>
<feature type="region of interest" description="Disordered" evidence="3">
    <location>
        <begin position="735"/>
        <end position="754"/>
    </location>
</feature>
<dbReference type="GO" id="GO:0043139">
    <property type="term" value="F:5'-3' DNA helicase activity"/>
    <property type="evidence" value="ECO:0007669"/>
    <property type="project" value="InterPro"/>
</dbReference>
<dbReference type="InterPro" id="IPR055446">
    <property type="entry name" value="RecD2_N_OB"/>
</dbReference>
<accession>A0A2T4N033</accession>
<gene>
    <name evidence="8" type="ORF">DAA48_16595</name>
</gene>
<reference evidence="8 9" key="1">
    <citation type="submission" date="2018-03" db="EMBL/GenBank/DDBJ databases">
        <title>Aeromonas veronii whole genome sequencing and analysis.</title>
        <authorList>
            <person name="Xie H."/>
            <person name="Liu T."/>
            <person name="Wang K."/>
        </authorList>
    </citation>
    <scope>NUCLEOTIDE SEQUENCE [LARGE SCALE GENOMIC DNA]</scope>
    <source>
        <strain evidence="8 9">XH.VA.1</strain>
    </source>
</reference>
<keyword evidence="8" id="KW-0347">Helicase</keyword>
<dbReference type="Gene3D" id="1.10.10.2220">
    <property type="match status" value="1"/>
</dbReference>
<evidence type="ECO:0000259" key="5">
    <source>
        <dbReference type="Pfam" id="PF14490"/>
    </source>
</evidence>
<evidence type="ECO:0000256" key="3">
    <source>
        <dbReference type="SAM" id="MobiDB-lite"/>
    </source>
</evidence>
<evidence type="ECO:0000256" key="1">
    <source>
        <dbReference type="ARBA" id="ARBA00022741"/>
    </source>
</evidence>
<protein>
    <submittedName>
        <fullName evidence="8">ATP-dependent RecD-like DNA helicase</fullName>
    </submittedName>
</protein>
<keyword evidence="8" id="KW-0378">Hydrolase</keyword>
<dbReference type="GO" id="GO:0005524">
    <property type="term" value="F:ATP binding"/>
    <property type="evidence" value="ECO:0007669"/>
    <property type="project" value="UniProtKB-KW"/>
</dbReference>
<dbReference type="GO" id="GO:0006310">
    <property type="term" value="P:DNA recombination"/>
    <property type="evidence" value="ECO:0007669"/>
    <property type="project" value="InterPro"/>
</dbReference>
<name>A0A2T4N033_AERVE</name>
<dbReference type="PANTHER" id="PTHR43788:SF6">
    <property type="entry name" value="DNA HELICASE B"/>
    <property type="match status" value="1"/>
</dbReference>
<dbReference type="Gene3D" id="2.30.30.940">
    <property type="match status" value="1"/>
</dbReference>
<evidence type="ECO:0000313" key="9">
    <source>
        <dbReference type="Proteomes" id="UP000241986"/>
    </source>
</evidence>
<dbReference type="InterPro" id="IPR006345">
    <property type="entry name" value="RecD2"/>
</dbReference>
<keyword evidence="1" id="KW-0547">Nucleotide-binding</keyword>
<dbReference type="InterPro" id="IPR050534">
    <property type="entry name" value="Coronavir_polyprotein_1ab"/>
</dbReference>
<feature type="domain" description="ATP-dependent RecD2 DNA helicase OB-fold" evidence="7">
    <location>
        <begin position="34"/>
        <end position="80"/>
    </location>
</feature>
<evidence type="ECO:0000259" key="6">
    <source>
        <dbReference type="Pfam" id="PF18335"/>
    </source>
</evidence>
<dbReference type="InterPro" id="IPR029493">
    <property type="entry name" value="RecD2-like_HHH"/>
</dbReference>
<dbReference type="InterPro" id="IPR027417">
    <property type="entry name" value="P-loop_NTPase"/>
</dbReference>
<dbReference type="Pfam" id="PF13245">
    <property type="entry name" value="AAA_19"/>
    <property type="match status" value="1"/>
</dbReference>
<feature type="domain" description="ATP-dependent RecD2 DNA helicase SH3" evidence="6">
    <location>
        <begin position="564"/>
        <end position="628"/>
    </location>
</feature>
<sequence>MAKIEVLITKVIAKDQKSNFHFLEVTGADLESKGIITENTGKDRVVVKGNVFSPKAGDTIICDGDWQVHPKYGKQLAARQIFPARLIKQNHALSFLLSNFFRGIGKEQAHKIYRQFGDDVFDILEKNPKKIRDFLGDEMHVSFVRDWLRARTSKDGFYFLKSLDVSTEISTKIVEQLSDKAINTISNYPYLLIGLNGIGFKIADSIALKIGIDEKNEERIHHGISFALKGISDNGSTRTYMSEFMDKLFKMTAIEPSIVSAAVNKSIMDGTMSIMNDSYGHSIVLSYELFQKEMDCAEELKRILQSPLDTPPGKIRTIDAKLNEQQRNSVFSSVFNKVSIVTGGPGVGKTKTTKSIIEAIEESCSSESHRNRVVLCAPTGKAARRMSKSTGRDAGTIHTLLEFNQEQGFVRNENNKLELDTLIIDEFSMVDIHVFHAILKALPSSARLVLIGDADQLPSVDPGNVLQDLIDSGCIQSVKLTKTYRQKEGSHIISNAHLINEGKMPLIDSKSEDFHWIDADSDEEIASIVSRLMHEVIPKRFNIEIDEIQVLSPQKGTFAGVDHLNGLLKDKINPALKETFSFYSCGNTFSVNDRVMQIKNNKTLGISNGEVGKIKFIDRSSRQAYVVFDGVEKPIPFDSFKDMRLGYACTIHKSQGSEFDAVIIPVSKNHERMLTPDIVYTGTTRGKQQVFFVGDRDTLKRGLANKYRKKRQTSLCECIRSLIKTGINLQAKNDLDVQNQQPRQKPVPEVQVPF</sequence>
<dbReference type="RefSeq" id="WP_107684056.1">
    <property type="nucleotide sequence ID" value="NZ_PZKL01000037.1"/>
</dbReference>